<comment type="caution">
    <text evidence="2">The sequence shown here is derived from an EMBL/GenBank/DDBJ whole genome shotgun (WGS) entry which is preliminary data.</text>
</comment>
<dbReference type="PROSITE" id="PS50837">
    <property type="entry name" value="NACHT"/>
    <property type="match status" value="1"/>
</dbReference>
<dbReference type="InterPro" id="IPR007111">
    <property type="entry name" value="NACHT_NTPase"/>
</dbReference>
<dbReference type="PANTHER" id="PTHR10039:SF14">
    <property type="entry name" value="NACHT DOMAIN-CONTAINING PROTEIN"/>
    <property type="match status" value="1"/>
</dbReference>
<dbReference type="PROSITE" id="PS50082">
    <property type="entry name" value="WD_REPEATS_2"/>
    <property type="match status" value="2"/>
</dbReference>
<dbReference type="PANTHER" id="PTHR10039">
    <property type="entry name" value="AMELOGENIN"/>
    <property type="match status" value="1"/>
</dbReference>
<keyword evidence="2" id="KW-0436">Ligase</keyword>
<feature type="non-terminal residue" evidence="2">
    <location>
        <position position="1574"/>
    </location>
</feature>
<dbReference type="InterPro" id="IPR015943">
    <property type="entry name" value="WD40/YVTN_repeat-like_dom_sf"/>
</dbReference>
<dbReference type="OrthoDB" id="10263272at2759"/>
<dbReference type="SMART" id="SM00320">
    <property type="entry name" value="WD40"/>
    <property type="match status" value="2"/>
</dbReference>
<dbReference type="Pfam" id="PF24883">
    <property type="entry name" value="NPHP3_N"/>
    <property type="match status" value="1"/>
</dbReference>
<proteinExistence type="predicted"/>
<dbReference type="Gene3D" id="3.40.50.300">
    <property type="entry name" value="P-loop containing nucleotide triphosphate hydrolases"/>
    <property type="match status" value="1"/>
</dbReference>
<dbReference type="InterPro" id="IPR041249">
    <property type="entry name" value="HEPN_DZIP3"/>
</dbReference>
<dbReference type="Gene3D" id="2.130.10.10">
    <property type="entry name" value="YVTN repeat-like/Quinoprotein amine dehydrogenase"/>
    <property type="match status" value="2"/>
</dbReference>
<evidence type="ECO:0000256" key="1">
    <source>
        <dbReference type="ARBA" id="ARBA00022737"/>
    </source>
</evidence>
<accession>A0A6S7I414</accession>
<dbReference type="SUPFAM" id="SSF52540">
    <property type="entry name" value="P-loop containing nucleoside triphosphate hydrolases"/>
    <property type="match status" value="1"/>
</dbReference>
<dbReference type="SUPFAM" id="SSF50978">
    <property type="entry name" value="WD40 repeat-like"/>
    <property type="match status" value="1"/>
</dbReference>
<reference evidence="2" key="1">
    <citation type="submission" date="2020-04" db="EMBL/GenBank/DDBJ databases">
        <authorList>
            <person name="Alioto T."/>
            <person name="Alioto T."/>
            <person name="Gomez Garrido J."/>
        </authorList>
    </citation>
    <scope>NUCLEOTIDE SEQUENCE</scope>
    <source>
        <strain evidence="2">A484AB</strain>
    </source>
</reference>
<organism evidence="2 3">
    <name type="scientific">Paramuricea clavata</name>
    <name type="common">Red gorgonian</name>
    <name type="synonym">Violescent sea-whip</name>
    <dbReference type="NCBI Taxonomy" id="317549"/>
    <lineage>
        <taxon>Eukaryota</taxon>
        <taxon>Metazoa</taxon>
        <taxon>Cnidaria</taxon>
        <taxon>Anthozoa</taxon>
        <taxon>Octocorallia</taxon>
        <taxon>Malacalcyonacea</taxon>
        <taxon>Plexauridae</taxon>
        <taxon>Paramuricea</taxon>
    </lineage>
</organism>
<dbReference type="InterPro" id="IPR027417">
    <property type="entry name" value="P-loop_NTPase"/>
</dbReference>
<dbReference type="InterPro" id="IPR001680">
    <property type="entry name" value="WD40_rpt"/>
</dbReference>
<dbReference type="InterPro" id="IPR056884">
    <property type="entry name" value="NPHP3-like_N"/>
</dbReference>
<keyword evidence="3" id="KW-1185">Reference proteome</keyword>
<dbReference type="Proteomes" id="UP001152795">
    <property type="component" value="Unassembled WGS sequence"/>
</dbReference>
<gene>
    <name evidence="2" type="ORF">PACLA_8A078984</name>
</gene>
<sequence>CLKPSTEKANFTRLSRLLVEKGTEALRNTFDSIHPPAKLPAVLNANRKYLLRLKFRVINNSQWDLLFPPSGDPPDSKTFDVTLLTVLFRNICGLPSTGWDAMPPDPDRSMQANIVRLKSFRNEVYAHVTSTQVDNATFESLWQKISQALVELNIPQNDVDDLKICSLGPEEEIYVETLKEWKSQEEESMKVLTSIAEENRDGITNLCQSAVEQQSNIEALQSSIAHEEDYIKCLSDDVKSMECSVNRLAEITEENRDGIKQLHQSALEKQSNIETPESLISHLSQSKESDEDLLQKLAKHNFKSKIKRKVEFFHHGTREWLLRQVIEFVEKEQKSRMLLLTAGPGFGKSVFAAKVCEDFKKKEKLAASHFCDFSNSNLRDPMMMLQSLASQMCENIAGFKEKLFDQLRRPHQVRSLKDAFRIYVQNPLDELDLEEPSLIVIDGLDESAADDKNEIVNLIADYFPDLPECIKVLVTSRPELSIANLSSVQKINIANNDTRNDLDLKHYLQACLPSLADKNVQIPANNEYDRLIATHGVFEVLVWKCEGSFLYAFYIQSELQKRGGLQTITCEEMIKFLPEGLNSIYQAYFKRLEDELKAIMHSDFDVLRIVKMLVTSKGSLPLSFLTRAFGLAPDNRETRKIIDKVNETVSCLLYVSDDLVTVFHKSVIDWLLAEGYKDHEYTVKVSDGNKYLWLICEQVFEEIKKNVCSGDDLSLTIDVKYALYHGPQHLVACKMKESYFWLVDVVIIHALLTVHSKSERDYVRSIRNIWIGILQGAEVIDDKLRARISWHVAEIDYDWESRLYTRLFGNGPPFYFLQSVLTHSPEGYFSDNEKKIAESLLSKIPRFVESNFDEVEIMPRELWRFPEIENEVPKIRTVGLSYDKTMAAVAQRNGTISVISIPRLVELWQYSTEYKSISCCTFAPDSSFVLFGKLETVLSIAERKEVPFFRGNKETFKSCAFSPHGKRLVTSDGSSTVKLWDVANQSLLSSLCADVPVNWCSFSSIGLFIIGDWIGDSHEHEDSTTQDPKFDVKDSTIEDSEFDSKYNDSEDCEFPEQDAFCVWNAITWQRSDERNLSDVERDEGKVIHSKLCHRCFRPGFKELNACKKLEVKPYIPPEYWELPWSAEVYNGVECIFALDWQLLRVVENTHFSTLAAWKNIFLGFWHDPDRSFNKITAIEDNLWLYADMKQLIVFRTLASTQKQLSFLSRPARVFSCSFSPDGSRFATCTSNGCINIWNVHTNQVEQSFKRNQGESSFACWWSTDFLFVFDFFDRIPSLSKYPADVNLKIPFPESQQVSLYHLLEEFVSLSAIVDFLEGLLIFECGETDPVKVLDVSGVGGPRMITLPGIKPGMSITVSPGASFVFGDDKYMYNIWKRNAKEEPNVYEIFLTKPLETPEPCIIPEDDFGERSLSVESYSEPEHNFVCCFNNDCKVAVVLDMNDGKIFHLDTGDHKTLKLVDYGCHLNCNCKKLFCLNKDRVVITASYDFLEFFDMDSGGLLGFSFQRYLTRKSLEQLKLSAEETMIAFPKINGDMEFLRLCIPQDPLLSSVKREAANKLERDDIYIGGLYNDMEF</sequence>
<dbReference type="PROSITE" id="PS50294">
    <property type="entry name" value="WD_REPEATS_REGION"/>
    <property type="match status" value="1"/>
</dbReference>
<keyword evidence="1" id="KW-0677">Repeat</keyword>
<dbReference type="InterPro" id="IPR036322">
    <property type="entry name" value="WD40_repeat_dom_sf"/>
</dbReference>
<dbReference type="GO" id="GO:0016874">
    <property type="term" value="F:ligase activity"/>
    <property type="evidence" value="ECO:0007669"/>
    <property type="project" value="UniProtKB-KW"/>
</dbReference>
<evidence type="ECO:0000313" key="3">
    <source>
        <dbReference type="Proteomes" id="UP001152795"/>
    </source>
</evidence>
<dbReference type="Pfam" id="PF18738">
    <property type="entry name" value="HEPN_DZIP3"/>
    <property type="match status" value="1"/>
</dbReference>
<evidence type="ECO:0000313" key="2">
    <source>
        <dbReference type="EMBL" id="CAB4001491.1"/>
    </source>
</evidence>
<dbReference type="EMBL" id="CACRXK020004099">
    <property type="protein sequence ID" value="CAB4001491.1"/>
    <property type="molecule type" value="Genomic_DNA"/>
</dbReference>
<protein>
    <submittedName>
        <fullName evidence="2">E3 ubiquitin- ligase DZIP3</fullName>
    </submittedName>
</protein>
<name>A0A6S7I414_PARCT</name>
<dbReference type="Pfam" id="PF00400">
    <property type="entry name" value="WD40"/>
    <property type="match status" value="2"/>
</dbReference>